<evidence type="ECO:0000259" key="2">
    <source>
        <dbReference type="Pfam" id="PF09350"/>
    </source>
</evidence>
<dbReference type="STRING" id="1849047.A0A3D8QT38"/>
<reference evidence="3 4" key="1">
    <citation type="journal article" date="2018" name="IMA Fungus">
        <title>IMA Genome-F 9: Draft genome sequence of Annulohypoxylon stygium, Aspergillus mulundensis, Berkeleyomyces basicola (syn. Thielaviopsis basicola), Ceratocystis smalleyi, two Cercospora beticola strains, Coleophoma cylindrospora, Fusarium fracticaudum, Phialophora cf. hyalina, and Morchella septimelata.</title>
        <authorList>
            <person name="Wingfield B.D."/>
            <person name="Bills G.F."/>
            <person name="Dong Y."/>
            <person name="Huang W."/>
            <person name="Nel W.J."/>
            <person name="Swalarsk-Parry B.S."/>
            <person name="Vaghefi N."/>
            <person name="Wilken P.M."/>
            <person name="An Z."/>
            <person name="de Beer Z.W."/>
            <person name="De Vos L."/>
            <person name="Chen L."/>
            <person name="Duong T.A."/>
            <person name="Gao Y."/>
            <person name="Hammerbacher A."/>
            <person name="Kikkert J.R."/>
            <person name="Li Y."/>
            <person name="Li H."/>
            <person name="Li K."/>
            <person name="Li Q."/>
            <person name="Liu X."/>
            <person name="Ma X."/>
            <person name="Naidoo K."/>
            <person name="Pethybridge S.J."/>
            <person name="Sun J."/>
            <person name="Steenkamp E.T."/>
            <person name="van der Nest M.A."/>
            <person name="van Wyk S."/>
            <person name="Wingfield M.J."/>
            <person name="Xiong C."/>
            <person name="Yue Q."/>
            <person name="Zhang X."/>
        </authorList>
    </citation>
    <scope>NUCLEOTIDE SEQUENCE [LARGE SCALE GENOMIC DNA]</scope>
    <source>
        <strain evidence="3 4">BP6252</strain>
    </source>
</reference>
<dbReference type="PANTHER" id="PTHR39394:SF1">
    <property type="entry name" value="DNAJ HOMOLOGUE SUBFAMILY C MEMBER 28 CONSERVED DOMAIN-CONTAINING PROTEIN"/>
    <property type="match status" value="1"/>
</dbReference>
<feature type="domain" description="DnaJ homologue subfamily C member 28 conserved" evidence="2">
    <location>
        <begin position="259"/>
        <end position="328"/>
    </location>
</feature>
<keyword evidence="4" id="KW-1185">Reference proteome</keyword>
<evidence type="ECO:0000313" key="3">
    <source>
        <dbReference type="EMBL" id="RDW64969.1"/>
    </source>
</evidence>
<dbReference type="EMBL" id="PDLM01000012">
    <property type="protein sequence ID" value="RDW64969.1"/>
    <property type="molecule type" value="Genomic_DNA"/>
</dbReference>
<organism evidence="3 4">
    <name type="scientific">Coleophoma cylindrospora</name>
    <dbReference type="NCBI Taxonomy" id="1849047"/>
    <lineage>
        <taxon>Eukaryota</taxon>
        <taxon>Fungi</taxon>
        <taxon>Dikarya</taxon>
        <taxon>Ascomycota</taxon>
        <taxon>Pezizomycotina</taxon>
        <taxon>Leotiomycetes</taxon>
        <taxon>Helotiales</taxon>
        <taxon>Dermateaceae</taxon>
        <taxon>Coleophoma</taxon>
    </lineage>
</organism>
<evidence type="ECO:0000313" key="4">
    <source>
        <dbReference type="Proteomes" id="UP000256645"/>
    </source>
</evidence>
<feature type="region of interest" description="Disordered" evidence="1">
    <location>
        <begin position="21"/>
        <end position="83"/>
    </location>
</feature>
<name>A0A3D8QT38_9HELO</name>
<gene>
    <name evidence="3" type="ORF">BP6252_10620</name>
</gene>
<dbReference type="Proteomes" id="UP000256645">
    <property type="component" value="Unassembled WGS sequence"/>
</dbReference>
<feature type="compositionally biased region" description="Basic and acidic residues" evidence="1">
    <location>
        <begin position="46"/>
        <end position="78"/>
    </location>
</feature>
<accession>A0A3D8QT38</accession>
<dbReference type="Pfam" id="PF09350">
    <property type="entry name" value="DJC28_CD"/>
    <property type="match status" value="1"/>
</dbReference>
<sequence length="595" mass="66513">MPGTVPQTTFTCARCLRASARPNASSITARRHFSRGSPLAQSEQAATKKVEEKDDTETQIRKQDAKPLSENGTAEREPGAMSRRLAEATEDALLEGGRAGRRAVEDAGFSEELKDRLLEKVRAQKFGSENATAFAEAGLSSHVGRGSRDIAASQSWTGTENTEDTVLRMLDDARKPLRPESRGSAKIPLPIVDLRLQRQPRQSSGERLANARDKTSIYAISKDTQMTDKERAEMKAVLKERFTPAARAMPNSFRGLAALANERIEDAIARGQFKNIPRGKTVERDARADNPFIDTTEYIMNKMIQRQEIVPPWIEKQQELVKAAHVFRARLRNDWKRHAARTIASRGGSLQEQMRRADQYAESERVYNPRKRAVEQISIPTAMTDHPVMVKITQEVPSVSSPTEAPPVKVSLETDAEVPNTQTGEDPSLTANGLEAAIKEVEVPITDVKSAIEENETVHTTDVITEPVAEQAPLPPPFRIPSWEASEMSYLTLAIQNLNSLTRSYNLMAPDLAKKPYFSLERELKSCYAEVAPELSRAIKERASRPSKELVEIIGHRPGSVMERFGVNETAKIYDSRKPHYGFKEFWQDLFRKEA</sequence>
<protein>
    <recommendedName>
        <fullName evidence="2">DnaJ homologue subfamily C member 28 conserved domain-containing protein</fullName>
    </recommendedName>
</protein>
<dbReference type="OrthoDB" id="1922282at2759"/>
<dbReference type="AlphaFoldDB" id="A0A3D8QT38"/>
<dbReference type="InterPro" id="IPR018961">
    <property type="entry name" value="DnaJ_homolog_subfam-C_membr-28"/>
</dbReference>
<proteinExistence type="predicted"/>
<evidence type="ECO:0000256" key="1">
    <source>
        <dbReference type="SAM" id="MobiDB-lite"/>
    </source>
</evidence>
<dbReference type="PANTHER" id="PTHR39394">
    <property type="entry name" value="YALI0E31793P"/>
    <property type="match status" value="1"/>
</dbReference>
<comment type="caution">
    <text evidence="3">The sequence shown here is derived from an EMBL/GenBank/DDBJ whole genome shotgun (WGS) entry which is preliminary data.</text>
</comment>